<name>A0A5K7XF42_9BACT</name>
<protein>
    <submittedName>
        <fullName evidence="1">Uncharacterized protein</fullName>
    </submittedName>
</protein>
<accession>A0A5K7XF42</accession>
<evidence type="ECO:0000313" key="1">
    <source>
        <dbReference type="EMBL" id="BBO34667.1"/>
    </source>
</evidence>
<dbReference type="EMBL" id="AP021861">
    <property type="protein sequence ID" value="BBO34667.1"/>
    <property type="molecule type" value="Genomic_DNA"/>
</dbReference>
<dbReference type="Proteomes" id="UP000326837">
    <property type="component" value="Chromosome"/>
</dbReference>
<evidence type="ECO:0000313" key="2">
    <source>
        <dbReference type="Proteomes" id="UP000326837"/>
    </source>
</evidence>
<dbReference type="KEGG" id="lpav:PLANPX_4279"/>
<sequence>MASRSHCGASCRTTQFAHAIQRSRAVISNRSRQMQAFSYMETATLQSAQSIVES</sequence>
<organism evidence="1 2">
    <name type="scientific">Lacipirellula parvula</name>
    <dbReference type="NCBI Taxonomy" id="2650471"/>
    <lineage>
        <taxon>Bacteria</taxon>
        <taxon>Pseudomonadati</taxon>
        <taxon>Planctomycetota</taxon>
        <taxon>Planctomycetia</taxon>
        <taxon>Pirellulales</taxon>
        <taxon>Lacipirellulaceae</taxon>
        <taxon>Lacipirellula</taxon>
    </lineage>
</organism>
<keyword evidence="2" id="KW-1185">Reference proteome</keyword>
<dbReference type="AlphaFoldDB" id="A0A5K7XF42"/>
<gene>
    <name evidence="1" type="ORF">PLANPX_4279</name>
</gene>
<proteinExistence type="predicted"/>
<reference evidence="2" key="1">
    <citation type="submission" date="2019-10" db="EMBL/GenBank/DDBJ databases">
        <title>Lacipirellula parvula gen. nov., sp. nov., representing a lineage of planctomycetes widespread in freshwater anoxic habitats, and description of the family Lacipirellulaceae.</title>
        <authorList>
            <person name="Dedysh S.N."/>
            <person name="Kulichevskaya I.S."/>
            <person name="Beletsky A.V."/>
            <person name="Rakitin A.L."/>
            <person name="Mardanov A.V."/>
            <person name="Ivanova A.A."/>
            <person name="Saltykova V.X."/>
            <person name="Rijpstra W.I.C."/>
            <person name="Sinninghe Damste J.S."/>
            <person name="Ravin N.V."/>
        </authorList>
    </citation>
    <scope>NUCLEOTIDE SEQUENCE [LARGE SCALE GENOMIC DNA]</scope>
    <source>
        <strain evidence="2">PX69</strain>
    </source>
</reference>